<dbReference type="RefSeq" id="WP_310923049.1">
    <property type="nucleotide sequence ID" value="NZ_JAMQOP010000001.1"/>
</dbReference>
<evidence type="ECO:0000313" key="1">
    <source>
        <dbReference type="EMBL" id="MDS0298236.1"/>
    </source>
</evidence>
<sequence>MTVTYCPIIRNGPNEKEVIQSFGGFSHFEDTKFERPLHPIVEVQSVDDLQALPLYEDAGERVYIDLPVAHTERATKLTEGVTATLNKHGSREEFFREHSDQIGFPLISSLLEARQAPVEYGVHLSVHRALEDKFDRIGHRLMIRSLKPGLTDKQKEALRELAEVTRPDEDVMMFDIVDSERGEERRAEKDIRFLSNLFDGYETGVLNAFDPMNGQTKNRSPDLADRYNCDFFGDYAIDQRFPPKMGGRPKSVKLRHYHPEQRDVAVFPGKDYAVAGRDLLGWDEWDRDHCNHCRQISSLIQQGKGNDFNRWKQARMGHYIHSVVHGDA</sequence>
<evidence type="ECO:0000313" key="2">
    <source>
        <dbReference type="Proteomes" id="UP001257060"/>
    </source>
</evidence>
<keyword evidence="2" id="KW-1185">Reference proteome</keyword>
<proteinExistence type="predicted"/>
<dbReference type="Proteomes" id="UP001257060">
    <property type="component" value="Unassembled WGS sequence"/>
</dbReference>
<dbReference type="EMBL" id="JAMQOP010000001">
    <property type="protein sequence ID" value="MDS0298236.1"/>
    <property type="molecule type" value="Genomic_DNA"/>
</dbReference>
<accession>A0ABU2GCP3</accession>
<gene>
    <name evidence="1" type="ORF">NDI76_05735</name>
</gene>
<organism evidence="1 2">
    <name type="scientific">Halogeometricum salsisoli</name>
    <dbReference type="NCBI Taxonomy" id="2950536"/>
    <lineage>
        <taxon>Archaea</taxon>
        <taxon>Methanobacteriati</taxon>
        <taxon>Methanobacteriota</taxon>
        <taxon>Stenosarchaea group</taxon>
        <taxon>Halobacteria</taxon>
        <taxon>Halobacteriales</taxon>
        <taxon>Haloferacaceae</taxon>
        <taxon>Halogeometricum</taxon>
    </lineage>
</organism>
<name>A0ABU2GCP3_9EURY</name>
<comment type="caution">
    <text evidence="1">The sequence shown here is derived from an EMBL/GenBank/DDBJ whole genome shotgun (WGS) entry which is preliminary data.</text>
</comment>
<protein>
    <submittedName>
        <fullName evidence="1">Uncharacterized protein</fullName>
    </submittedName>
</protein>
<reference evidence="1 2" key="1">
    <citation type="submission" date="2022-06" db="EMBL/GenBank/DDBJ databases">
        <title>Halogeometricum sp. a new haloarchaeum isolate from saline soil.</title>
        <authorList>
            <person name="Strakova D."/>
            <person name="Galisteo C."/>
            <person name="Sanchez-Porro C."/>
            <person name="Ventosa A."/>
        </authorList>
    </citation>
    <scope>NUCLEOTIDE SEQUENCE [LARGE SCALE GENOMIC DNA]</scope>
    <source>
        <strain evidence="1 2">S1BR25-6</strain>
    </source>
</reference>